<dbReference type="RefSeq" id="WP_369220691.1">
    <property type="nucleotide sequence ID" value="NZ_CP163441.1"/>
</dbReference>
<name>A0AB39QEJ0_9ACTN</name>
<sequence length="142" mass="14853">MPTAQTPVTAEPAQSPEIPPERRTEETPGREGPMGKVVHLHTAHPRVPIPYLTPGDMFTGAREAAPRLPSMRKLTYYGILGGMAVAGVLEWPVAVAIAAATEVITREQGAQSRAGQAAESRPQPGTGPSARTEGARPQAATG</sequence>
<gene>
    <name evidence="2" type="ORF">AB5J52_00905</name>
</gene>
<feature type="region of interest" description="Disordered" evidence="1">
    <location>
        <begin position="105"/>
        <end position="142"/>
    </location>
</feature>
<dbReference type="AlphaFoldDB" id="A0AB39QEJ0"/>
<evidence type="ECO:0000313" key="2">
    <source>
        <dbReference type="EMBL" id="XDQ40937.1"/>
    </source>
</evidence>
<protein>
    <submittedName>
        <fullName evidence="2">Uncharacterized protein</fullName>
    </submittedName>
</protein>
<feature type="region of interest" description="Disordered" evidence="1">
    <location>
        <begin position="1"/>
        <end position="41"/>
    </location>
</feature>
<evidence type="ECO:0000256" key="1">
    <source>
        <dbReference type="SAM" id="MobiDB-lite"/>
    </source>
</evidence>
<organism evidence="2">
    <name type="scientific">Streptomyces sp. R39</name>
    <dbReference type="NCBI Taxonomy" id="3238631"/>
    <lineage>
        <taxon>Bacteria</taxon>
        <taxon>Bacillati</taxon>
        <taxon>Actinomycetota</taxon>
        <taxon>Actinomycetes</taxon>
        <taxon>Kitasatosporales</taxon>
        <taxon>Streptomycetaceae</taxon>
        <taxon>Streptomyces</taxon>
    </lineage>
</organism>
<dbReference type="EMBL" id="CP163441">
    <property type="protein sequence ID" value="XDQ40937.1"/>
    <property type="molecule type" value="Genomic_DNA"/>
</dbReference>
<proteinExistence type="predicted"/>
<accession>A0AB39QEJ0</accession>
<reference evidence="2" key="1">
    <citation type="submission" date="2024-07" db="EMBL/GenBank/DDBJ databases">
        <authorList>
            <person name="Yu S.T."/>
        </authorList>
    </citation>
    <scope>NUCLEOTIDE SEQUENCE</scope>
    <source>
        <strain evidence="2">R39</strain>
    </source>
</reference>
<feature type="compositionally biased region" description="Basic and acidic residues" evidence="1">
    <location>
        <begin position="19"/>
        <end position="29"/>
    </location>
</feature>